<evidence type="ECO:0000256" key="1">
    <source>
        <dbReference type="PROSITE-ProRule" id="PRU00047"/>
    </source>
</evidence>
<keyword evidence="1" id="KW-0479">Metal-binding</keyword>
<name>A0ABQ4YUZ6_9ASTR</name>
<feature type="transmembrane region" description="Helical" evidence="2">
    <location>
        <begin position="200"/>
        <end position="225"/>
    </location>
</feature>
<dbReference type="EMBL" id="BQNB010010741">
    <property type="protein sequence ID" value="GJS81350.1"/>
    <property type="molecule type" value="Genomic_DNA"/>
</dbReference>
<dbReference type="Gene3D" id="4.10.60.10">
    <property type="entry name" value="Zinc finger, CCHC-type"/>
    <property type="match status" value="1"/>
</dbReference>
<feature type="domain" description="CCHC-type" evidence="3">
    <location>
        <begin position="93"/>
        <end position="107"/>
    </location>
</feature>
<dbReference type="PROSITE" id="PS50158">
    <property type="entry name" value="ZF_CCHC"/>
    <property type="match status" value="1"/>
</dbReference>
<dbReference type="SMART" id="SM00343">
    <property type="entry name" value="ZnF_C2HC"/>
    <property type="match status" value="1"/>
</dbReference>
<reference evidence="4" key="1">
    <citation type="journal article" date="2022" name="Int. J. Mol. Sci.">
        <title>Draft Genome of Tanacetum Coccineum: Genomic Comparison of Closely Related Tanacetum-Family Plants.</title>
        <authorList>
            <person name="Yamashiro T."/>
            <person name="Shiraishi A."/>
            <person name="Nakayama K."/>
            <person name="Satake H."/>
        </authorList>
    </citation>
    <scope>NUCLEOTIDE SEQUENCE</scope>
</reference>
<sequence length="307" mass="33361">MAFVSSSIHTSSTNEAVNTAHGVSTASTQVNAANSTNIDNLSDAVICAFLASQPNSPQLVHEDLQKNHQDDMEEMDLRCNNGHVDYGRAKVECYNCHKRGHFARDCRAPRNQDNKNKEISRRSVPMQTSTFTTLVSCDGLGGHDWSDQAKKGLIIGMRSIISTISISPEGFLPFILLVVVIIVTVVNVVVMVILVVVIAAIIGVVIIVTIIGVVVVVMIIGVVVVEFHQDKASSVRASVANFTLQSSSQLLRENTDSVRSNQRMRPTAPSVYPTPLKVERFGTITLSCASRATTIYQQLVAGWQPES</sequence>
<dbReference type="InterPro" id="IPR001878">
    <property type="entry name" value="Znf_CCHC"/>
</dbReference>
<dbReference type="InterPro" id="IPR036875">
    <property type="entry name" value="Znf_CCHC_sf"/>
</dbReference>
<protein>
    <submittedName>
        <fullName evidence="4">Ribonuclease H-like domain-containing protein</fullName>
    </submittedName>
</protein>
<evidence type="ECO:0000259" key="3">
    <source>
        <dbReference type="PROSITE" id="PS50158"/>
    </source>
</evidence>
<keyword evidence="5" id="KW-1185">Reference proteome</keyword>
<accession>A0ABQ4YUZ6</accession>
<comment type="caution">
    <text evidence="4">The sequence shown here is derived from an EMBL/GenBank/DDBJ whole genome shotgun (WGS) entry which is preliminary data.</text>
</comment>
<feature type="transmembrane region" description="Helical" evidence="2">
    <location>
        <begin position="171"/>
        <end position="194"/>
    </location>
</feature>
<keyword evidence="2" id="KW-1133">Transmembrane helix</keyword>
<gene>
    <name evidence="4" type="ORF">Tco_0747891</name>
</gene>
<dbReference type="Proteomes" id="UP001151760">
    <property type="component" value="Unassembled WGS sequence"/>
</dbReference>
<keyword evidence="2" id="KW-0812">Transmembrane</keyword>
<reference evidence="4" key="2">
    <citation type="submission" date="2022-01" db="EMBL/GenBank/DDBJ databases">
        <authorList>
            <person name="Yamashiro T."/>
            <person name="Shiraishi A."/>
            <person name="Satake H."/>
            <person name="Nakayama K."/>
        </authorList>
    </citation>
    <scope>NUCLEOTIDE SEQUENCE</scope>
</reference>
<keyword evidence="2" id="KW-0472">Membrane</keyword>
<keyword evidence="1" id="KW-0862">Zinc</keyword>
<dbReference type="Pfam" id="PF00098">
    <property type="entry name" value="zf-CCHC"/>
    <property type="match status" value="1"/>
</dbReference>
<keyword evidence="1" id="KW-0863">Zinc-finger</keyword>
<evidence type="ECO:0000256" key="2">
    <source>
        <dbReference type="SAM" id="Phobius"/>
    </source>
</evidence>
<evidence type="ECO:0000313" key="5">
    <source>
        <dbReference type="Proteomes" id="UP001151760"/>
    </source>
</evidence>
<evidence type="ECO:0000313" key="4">
    <source>
        <dbReference type="EMBL" id="GJS81350.1"/>
    </source>
</evidence>
<dbReference type="SUPFAM" id="SSF57756">
    <property type="entry name" value="Retrovirus zinc finger-like domains"/>
    <property type="match status" value="1"/>
</dbReference>
<organism evidence="4 5">
    <name type="scientific">Tanacetum coccineum</name>
    <dbReference type="NCBI Taxonomy" id="301880"/>
    <lineage>
        <taxon>Eukaryota</taxon>
        <taxon>Viridiplantae</taxon>
        <taxon>Streptophyta</taxon>
        <taxon>Embryophyta</taxon>
        <taxon>Tracheophyta</taxon>
        <taxon>Spermatophyta</taxon>
        <taxon>Magnoliopsida</taxon>
        <taxon>eudicotyledons</taxon>
        <taxon>Gunneridae</taxon>
        <taxon>Pentapetalae</taxon>
        <taxon>asterids</taxon>
        <taxon>campanulids</taxon>
        <taxon>Asterales</taxon>
        <taxon>Asteraceae</taxon>
        <taxon>Asteroideae</taxon>
        <taxon>Anthemideae</taxon>
        <taxon>Anthemidinae</taxon>
        <taxon>Tanacetum</taxon>
    </lineage>
</organism>
<proteinExistence type="predicted"/>